<dbReference type="AlphaFoldDB" id="A0A4R8LPN1"/>
<keyword evidence="3" id="KW-1005">Bacterial flagellum biogenesis</keyword>
<accession>A0A4R8LPN1</accession>
<evidence type="ECO:0000256" key="1">
    <source>
        <dbReference type="ARBA" id="ARBA00022490"/>
    </source>
</evidence>
<keyword evidence="5" id="KW-0805">Transcription regulation</keyword>
<organism evidence="9 10">
    <name type="scientific">Paraburkholderia rhizosphaerae</name>
    <dbReference type="NCBI Taxonomy" id="480658"/>
    <lineage>
        <taxon>Bacteria</taxon>
        <taxon>Pseudomonadati</taxon>
        <taxon>Pseudomonadota</taxon>
        <taxon>Betaproteobacteria</taxon>
        <taxon>Burkholderiales</taxon>
        <taxon>Burkholderiaceae</taxon>
        <taxon>Paraburkholderia</taxon>
    </lineage>
</organism>
<evidence type="ECO:0000256" key="3">
    <source>
        <dbReference type="ARBA" id="ARBA00022795"/>
    </source>
</evidence>
<proteinExistence type="predicted"/>
<dbReference type="OrthoDB" id="8781641at2"/>
<dbReference type="EMBL" id="SORE01000011">
    <property type="protein sequence ID" value="TDY48278.1"/>
    <property type="molecule type" value="Genomic_DNA"/>
</dbReference>
<comment type="caution">
    <text evidence="9">The sequence shown here is derived from an EMBL/GenBank/DDBJ whole genome shotgun (WGS) entry which is preliminary data.</text>
</comment>
<evidence type="ECO:0000313" key="9">
    <source>
        <dbReference type="EMBL" id="TDY48278.1"/>
    </source>
</evidence>
<gene>
    <name evidence="9" type="ORF">BX592_111213</name>
</gene>
<evidence type="ECO:0000256" key="6">
    <source>
        <dbReference type="ARBA" id="ARBA00023125"/>
    </source>
</evidence>
<name>A0A4R8LPN1_9BURK</name>
<evidence type="ECO:0000256" key="5">
    <source>
        <dbReference type="ARBA" id="ARBA00023015"/>
    </source>
</evidence>
<keyword evidence="6" id="KW-0238">DNA-binding</keyword>
<evidence type="ECO:0000256" key="4">
    <source>
        <dbReference type="ARBA" id="ARBA00022833"/>
    </source>
</evidence>
<dbReference type="GO" id="GO:0046872">
    <property type="term" value="F:metal ion binding"/>
    <property type="evidence" value="ECO:0007669"/>
    <property type="project" value="UniProtKB-KW"/>
</dbReference>
<protein>
    <submittedName>
        <fullName evidence="9">Transcriptional activator FlhC</fullName>
    </submittedName>
</protein>
<dbReference type="GO" id="GO:0044781">
    <property type="term" value="P:bacterial-type flagellum organization"/>
    <property type="evidence" value="ECO:0007669"/>
    <property type="project" value="UniProtKB-KW"/>
</dbReference>
<evidence type="ECO:0000313" key="10">
    <source>
        <dbReference type="Proteomes" id="UP000295509"/>
    </source>
</evidence>
<dbReference type="Pfam" id="PF05280">
    <property type="entry name" value="FlhC"/>
    <property type="match status" value="1"/>
</dbReference>
<dbReference type="GO" id="GO:0045893">
    <property type="term" value="P:positive regulation of DNA-templated transcription"/>
    <property type="evidence" value="ECO:0007669"/>
    <property type="project" value="InterPro"/>
</dbReference>
<reference evidence="9 10" key="1">
    <citation type="submission" date="2019-03" db="EMBL/GenBank/DDBJ databases">
        <title>Genomic Encyclopedia of Type Strains, Phase III (KMG-III): the genomes of soil and plant-associated and newly described type strains.</title>
        <authorList>
            <person name="Whitman W."/>
        </authorList>
    </citation>
    <scope>NUCLEOTIDE SEQUENCE [LARGE SCALE GENOMIC DNA]</scope>
    <source>
        <strain evidence="9 10">LMG 29544</strain>
    </source>
</reference>
<dbReference type="InterPro" id="IPR007944">
    <property type="entry name" value="FlhC"/>
</dbReference>
<dbReference type="Proteomes" id="UP000295509">
    <property type="component" value="Unassembled WGS sequence"/>
</dbReference>
<keyword evidence="10" id="KW-1185">Reference proteome</keyword>
<dbReference type="SUPFAM" id="SSF160930">
    <property type="entry name" value="FlhC-like"/>
    <property type="match status" value="1"/>
</dbReference>
<keyword evidence="7" id="KW-0010">Activator</keyword>
<dbReference type="GO" id="GO:0003677">
    <property type="term" value="F:DNA binding"/>
    <property type="evidence" value="ECO:0007669"/>
    <property type="project" value="UniProtKB-KW"/>
</dbReference>
<keyword evidence="8" id="KW-0804">Transcription</keyword>
<evidence type="ECO:0000256" key="8">
    <source>
        <dbReference type="ARBA" id="ARBA00023163"/>
    </source>
</evidence>
<keyword evidence="2" id="KW-0479">Metal-binding</keyword>
<keyword evidence="4" id="KW-0862">Zinc</keyword>
<dbReference type="GO" id="GO:1902208">
    <property type="term" value="P:regulation of bacterial-type flagellum assembly"/>
    <property type="evidence" value="ECO:0007669"/>
    <property type="project" value="InterPro"/>
</dbReference>
<keyword evidence="1" id="KW-0963">Cytoplasm</keyword>
<sequence>MHKKEDYQAIERLYVPDWLISQIQGTNFDLVDHMKSLLQQDGRFNEVFTVERKEIDHFKHNQTSLRSLLRTPFLMVSPTLQTVEDWRCFVDDTATTVAVDELRRKIPPLDSMSAQAIQFTNRRFLDLVTGLVNMSVLAAPLLGISTELAMYLQKLQPYRLRMALGRMQRLPLFRWRFNSATFWYEFTGNTLTDEMIAHHIMLTSPERTGHLPNLAGWADLRLERAKNETFADAMMAYGCRASTAATLFRLNQNALRRRYVVINGESSKCGNSVNSVSWCVDNPHNRLHATTYTWLYRSAMAMGANAPEALIATNDIYGKLFDTRPLSADRGVHITRSMAADTRMAVAPCRSCGTHYVVSNTETKIEMHSSFVCPACTQQLGPRRRKTRRNAGGNDE</sequence>
<evidence type="ECO:0000256" key="2">
    <source>
        <dbReference type="ARBA" id="ARBA00022723"/>
    </source>
</evidence>
<evidence type="ECO:0000256" key="7">
    <source>
        <dbReference type="ARBA" id="ARBA00023159"/>
    </source>
</evidence>
<dbReference type="RefSeq" id="WP_134192896.1">
    <property type="nucleotide sequence ID" value="NZ_JBHLUW010000061.1"/>
</dbReference>